<dbReference type="EMBL" id="NCVQ01000005">
    <property type="protein sequence ID" value="PWZ28732.1"/>
    <property type="molecule type" value="Genomic_DNA"/>
</dbReference>
<feature type="compositionally biased region" description="Acidic residues" evidence="3">
    <location>
        <begin position="8"/>
        <end position="27"/>
    </location>
</feature>
<dbReference type="InterPro" id="IPR035979">
    <property type="entry name" value="RBD_domain_sf"/>
</dbReference>
<reference evidence="5 7" key="1">
    <citation type="journal article" date="2018" name="Nat. Genet.">
        <title>Extensive intraspecific gene order and gene structural variations between Mo17 and other maize genomes.</title>
        <authorList>
            <person name="Sun S."/>
            <person name="Zhou Y."/>
            <person name="Chen J."/>
            <person name="Shi J."/>
            <person name="Zhao H."/>
            <person name="Zhao H."/>
            <person name="Song W."/>
            <person name="Zhang M."/>
            <person name="Cui Y."/>
            <person name="Dong X."/>
            <person name="Liu H."/>
            <person name="Ma X."/>
            <person name="Jiao Y."/>
            <person name="Wang B."/>
            <person name="Wei X."/>
            <person name="Stein J.C."/>
            <person name="Glaubitz J.C."/>
            <person name="Lu F."/>
            <person name="Yu G."/>
            <person name="Liang C."/>
            <person name="Fengler K."/>
            <person name="Li B."/>
            <person name="Rafalski A."/>
            <person name="Schnable P.S."/>
            <person name="Ware D.H."/>
            <person name="Buckler E.S."/>
            <person name="Lai J."/>
        </authorList>
    </citation>
    <scope>NUCLEOTIDE SEQUENCE [LARGE SCALE GENOMIC DNA]</scope>
    <source>
        <strain evidence="7">cv. Missouri 17</strain>
        <tissue evidence="5">Seedling</tissue>
    </source>
</reference>
<dbReference type="SMART" id="SM00360">
    <property type="entry name" value="RRM"/>
    <property type="match status" value="2"/>
</dbReference>
<feature type="compositionally biased region" description="Basic and acidic residues" evidence="3">
    <location>
        <begin position="399"/>
        <end position="414"/>
    </location>
</feature>
<feature type="domain" description="RRM" evidence="4">
    <location>
        <begin position="185"/>
        <end position="267"/>
    </location>
</feature>
<dbReference type="PANTHER" id="PTHR21245">
    <property type="entry name" value="HETEROGENEOUS NUCLEAR RIBONUCLEOPROTEIN"/>
    <property type="match status" value="1"/>
</dbReference>
<dbReference type="InterPro" id="IPR003954">
    <property type="entry name" value="RRM_euk-type"/>
</dbReference>
<organism evidence="5 7">
    <name type="scientific">Zea mays</name>
    <name type="common">Maize</name>
    <dbReference type="NCBI Taxonomy" id="4577"/>
    <lineage>
        <taxon>Eukaryota</taxon>
        <taxon>Viridiplantae</taxon>
        <taxon>Streptophyta</taxon>
        <taxon>Embryophyta</taxon>
        <taxon>Tracheophyta</taxon>
        <taxon>Spermatophyta</taxon>
        <taxon>Magnoliopsida</taxon>
        <taxon>Liliopsida</taxon>
        <taxon>Poales</taxon>
        <taxon>Poaceae</taxon>
        <taxon>PACMAD clade</taxon>
        <taxon>Panicoideae</taxon>
        <taxon>Andropogonodae</taxon>
        <taxon>Andropogoneae</taxon>
        <taxon>Tripsacinae</taxon>
        <taxon>Zea</taxon>
    </lineage>
</organism>
<feature type="compositionally biased region" description="Acidic residues" evidence="3">
    <location>
        <begin position="38"/>
        <end position="48"/>
    </location>
</feature>
<proteinExistence type="predicted"/>
<dbReference type="AlphaFoldDB" id="A0A3L6F631"/>
<protein>
    <submittedName>
        <fullName evidence="6">APOBEC1 complementation factor</fullName>
    </submittedName>
</protein>
<feature type="region of interest" description="Disordered" evidence="3">
    <location>
        <begin position="1"/>
        <end position="93"/>
    </location>
</feature>
<evidence type="ECO:0000313" key="5">
    <source>
        <dbReference type="EMBL" id="PWZ28733.1"/>
    </source>
</evidence>
<evidence type="ECO:0000259" key="4">
    <source>
        <dbReference type="PROSITE" id="PS50102"/>
    </source>
</evidence>
<feature type="domain" description="RRM" evidence="4">
    <location>
        <begin position="105"/>
        <end position="183"/>
    </location>
</feature>
<dbReference type="CDD" id="cd00590">
    <property type="entry name" value="RRM_SF"/>
    <property type="match status" value="1"/>
</dbReference>
<gene>
    <name evidence="5" type="ORF">Zm00014a_042645</name>
</gene>
<dbReference type="Proteomes" id="UP000251960">
    <property type="component" value="Chromosome 4"/>
</dbReference>
<dbReference type="InterPro" id="IPR000504">
    <property type="entry name" value="RRM_dom"/>
</dbReference>
<dbReference type="FunFam" id="3.30.70.330:FF:000259">
    <property type="entry name" value="RNA-binding (RRM/RBD/RNP motifs) family protein"/>
    <property type="match status" value="1"/>
</dbReference>
<keyword evidence="1 2" id="KW-0694">RNA-binding</keyword>
<dbReference type="InterPro" id="IPR012677">
    <property type="entry name" value="Nucleotide-bd_a/b_plait_sf"/>
</dbReference>
<dbReference type="Pfam" id="PF00076">
    <property type="entry name" value="RRM_1"/>
    <property type="match status" value="2"/>
</dbReference>
<evidence type="ECO:0000256" key="1">
    <source>
        <dbReference type="ARBA" id="ARBA00022884"/>
    </source>
</evidence>
<accession>A0A3L6F769</accession>
<feature type="region of interest" description="Disordered" evidence="3">
    <location>
        <begin position="380"/>
        <end position="420"/>
    </location>
</feature>
<dbReference type="EMBL" id="NCVQ01000005">
    <property type="protein sequence ID" value="PWZ28733.1"/>
    <property type="molecule type" value="Genomic_DNA"/>
</dbReference>
<name>A0A3L6F631_MAIZE</name>
<evidence type="ECO:0000313" key="6">
    <source>
        <dbReference type="EMBL" id="PWZ28734.1"/>
    </source>
</evidence>
<evidence type="ECO:0000313" key="7">
    <source>
        <dbReference type="Proteomes" id="UP000251960"/>
    </source>
</evidence>
<dbReference type="EMBL" id="NCVQ01000005">
    <property type="protein sequence ID" value="PWZ28734.1"/>
    <property type="molecule type" value="Genomic_DNA"/>
</dbReference>
<comment type="caution">
    <text evidence="5">The sequence shown here is derived from an EMBL/GenBank/DDBJ whole genome shotgun (WGS) entry which is preliminary data.</text>
</comment>
<dbReference type="GO" id="GO:0003723">
    <property type="term" value="F:RNA binding"/>
    <property type="evidence" value="ECO:0007669"/>
    <property type="project" value="UniProtKB-UniRule"/>
</dbReference>
<dbReference type="SUPFAM" id="SSF54928">
    <property type="entry name" value="RNA-binding domain, RBD"/>
    <property type="match status" value="1"/>
</dbReference>
<sequence>MSDRQPSEEPEEQVDLEGDDDGMDDDDAGYRRRGSRDDSEEPEEDDDNDERHGEADDDAGMEPEPAGSKGGDDTGKGPDVAGGGPEDEEERSKWDDMLALPPHGSEVFIGGLPRDITEEDLRELCEPLGEIYEVRLTKDKDTKENKGFAFVTFMDKEAAQRAIEDVQDREFKGRTLRCSLSQAKHRLFVGNVPKGLSEEELTNTIKGKGPGVINIEMFKDQHDPNRNRGFLFVEYYNHACADYARQKLSSPNFKVDGSQLTVSWAEPKGSTDASSAAAQACAKRSSALKAVKGSEKYEIDGQVLEVSMAKPLADKKPDHSHRPGGGPNYPLPPYGGGGYMGDPYGAYGGGGPAYNQPMIYGRGPAPAGMRMVPMVLPDGRLGYVLQQPGGMPPPPPPRRGSDRRDSGRGGEGHSRRYRPY</sequence>
<dbReference type="PROSITE" id="PS50102">
    <property type="entry name" value="RRM"/>
    <property type="match status" value="2"/>
</dbReference>
<dbReference type="SMART" id="SM00361">
    <property type="entry name" value="RRM_1"/>
    <property type="match status" value="2"/>
</dbReference>
<evidence type="ECO:0000256" key="3">
    <source>
        <dbReference type="SAM" id="MobiDB-lite"/>
    </source>
</evidence>
<evidence type="ECO:0000256" key="2">
    <source>
        <dbReference type="PROSITE-ProRule" id="PRU00176"/>
    </source>
</evidence>
<accession>A0A3L6F631</accession>
<dbReference type="Gene3D" id="3.30.70.330">
    <property type="match status" value="2"/>
</dbReference>